<keyword evidence="2" id="KW-0472">Membrane</keyword>
<dbReference type="AlphaFoldDB" id="A0AAV1PZ41"/>
<gene>
    <name evidence="3" type="ORF">FSCOSCO3_A018376</name>
</gene>
<evidence type="ECO:0000313" key="3">
    <source>
        <dbReference type="EMBL" id="CAK6976390.1"/>
    </source>
</evidence>
<evidence type="ECO:0000256" key="2">
    <source>
        <dbReference type="SAM" id="Phobius"/>
    </source>
</evidence>
<organism evidence="3 4">
    <name type="scientific">Scomber scombrus</name>
    <name type="common">Atlantic mackerel</name>
    <name type="synonym">Scomber vernalis</name>
    <dbReference type="NCBI Taxonomy" id="13677"/>
    <lineage>
        <taxon>Eukaryota</taxon>
        <taxon>Metazoa</taxon>
        <taxon>Chordata</taxon>
        <taxon>Craniata</taxon>
        <taxon>Vertebrata</taxon>
        <taxon>Euteleostomi</taxon>
        <taxon>Actinopterygii</taxon>
        <taxon>Neopterygii</taxon>
        <taxon>Teleostei</taxon>
        <taxon>Neoteleostei</taxon>
        <taxon>Acanthomorphata</taxon>
        <taxon>Pelagiaria</taxon>
        <taxon>Scombriformes</taxon>
        <taxon>Scombridae</taxon>
        <taxon>Scomber</taxon>
    </lineage>
</organism>
<reference evidence="3 4" key="1">
    <citation type="submission" date="2024-01" db="EMBL/GenBank/DDBJ databases">
        <authorList>
            <person name="Alioto T."/>
            <person name="Alioto T."/>
            <person name="Gomez Garrido J."/>
        </authorList>
    </citation>
    <scope>NUCLEOTIDE SEQUENCE [LARGE SCALE GENOMIC DNA]</scope>
</reference>
<dbReference type="EMBL" id="CAWUFR010000347">
    <property type="protein sequence ID" value="CAK6976390.1"/>
    <property type="molecule type" value="Genomic_DNA"/>
</dbReference>
<feature type="region of interest" description="Disordered" evidence="1">
    <location>
        <begin position="1"/>
        <end position="44"/>
    </location>
</feature>
<feature type="compositionally biased region" description="Polar residues" evidence="1">
    <location>
        <begin position="30"/>
        <end position="42"/>
    </location>
</feature>
<protein>
    <submittedName>
        <fullName evidence="3">Uncharacterized protein LOC124060169</fullName>
    </submittedName>
</protein>
<evidence type="ECO:0000313" key="4">
    <source>
        <dbReference type="Proteomes" id="UP001314229"/>
    </source>
</evidence>
<keyword evidence="2" id="KW-0812">Transmembrane</keyword>
<accession>A0AAV1PZ41</accession>
<feature type="transmembrane region" description="Helical" evidence="2">
    <location>
        <begin position="225"/>
        <end position="245"/>
    </location>
</feature>
<feature type="compositionally biased region" description="Basic and acidic residues" evidence="1">
    <location>
        <begin position="20"/>
        <end position="29"/>
    </location>
</feature>
<feature type="region of interest" description="Disordered" evidence="1">
    <location>
        <begin position="80"/>
        <end position="103"/>
    </location>
</feature>
<name>A0AAV1PZ41_SCOSC</name>
<comment type="caution">
    <text evidence="3">The sequence shown here is derived from an EMBL/GenBank/DDBJ whole genome shotgun (WGS) entry which is preliminary data.</text>
</comment>
<keyword evidence="2" id="KW-1133">Transmembrane helix</keyword>
<evidence type="ECO:0000256" key="1">
    <source>
        <dbReference type="SAM" id="MobiDB-lite"/>
    </source>
</evidence>
<sequence>MEARKPTSRNNKVTPMTVKKRGDQVDHKQASTTMEKPQSNSLKVEVKPVAVKAVASGHVVPPMNEKGDYMDQKDFLETERSVTPVTDLESADESASGESDARAESRDLLHNYVTVLMVRVLTKCHTLKGRHQKEWIKHTQRLVQQTLEGLAVSEGFCPNIKTTKRLSKAIIEELTGKFGGRRTLELLILAEDSVVDAAIVKSVQDGMKDLHNGPSKKSQPLWREVLMVVGVIVGCLASIVLMLLVP</sequence>
<proteinExistence type="predicted"/>
<keyword evidence="4" id="KW-1185">Reference proteome</keyword>
<dbReference type="Proteomes" id="UP001314229">
    <property type="component" value="Unassembled WGS sequence"/>
</dbReference>